<sequence length="244" mass="26611">MPEHAAHFVIECENAPGPAVLVCEHASNDFPSPWGGLGLNDAQRQAHIAWDPGALGLARELAQRLGAPMLHGTASRLIYDLNRPPHSPAAMPERSEVHEIPGNLGLSTEERLRRTEAIYIPFHAALSDLLARRLAVGQRPVLITVHSFSRIYFGQTREVEFGILHDADDRLARAVAARDVGLETRLNEPYSVADGVTHTLARNAMPLGLASVMLEIRNDLLARSQVSMAERLAPVLQAAIEEVA</sequence>
<dbReference type="EMBL" id="CP067140">
    <property type="protein sequence ID" value="WCR02994.1"/>
    <property type="molecule type" value="Genomic_DNA"/>
</dbReference>
<dbReference type="AlphaFoldDB" id="A0AA45W845"/>
<dbReference type="Pfam" id="PF05013">
    <property type="entry name" value="FGase"/>
    <property type="match status" value="1"/>
</dbReference>
<organism evidence="1 3">
    <name type="scientific">Paracoccus saliphilus</name>
    <dbReference type="NCBI Taxonomy" id="405559"/>
    <lineage>
        <taxon>Bacteria</taxon>
        <taxon>Pseudomonadati</taxon>
        <taxon>Pseudomonadota</taxon>
        <taxon>Alphaproteobacteria</taxon>
        <taxon>Rhodobacterales</taxon>
        <taxon>Paracoccaceae</taxon>
        <taxon>Paracoccus</taxon>
    </lineage>
</organism>
<evidence type="ECO:0000313" key="4">
    <source>
        <dbReference type="Proteomes" id="UP001215549"/>
    </source>
</evidence>
<keyword evidence="4" id="KW-1185">Reference proteome</keyword>
<evidence type="ECO:0000313" key="2">
    <source>
        <dbReference type="EMBL" id="WCR02994.1"/>
    </source>
</evidence>
<protein>
    <submittedName>
        <fullName evidence="1 2">N-formylglutamate amidohydrolase</fullName>
    </submittedName>
</protein>
<dbReference type="PIRSF" id="PIRSF029730">
    <property type="entry name" value="UCP029730"/>
    <property type="match status" value="1"/>
</dbReference>
<reference evidence="2 4" key="2">
    <citation type="submission" date="2021-01" db="EMBL/GenBank/DDBJ databases">
        <title>Biogeographic distribution of Paracoccus.</title>
        <authorList>
            <person name="Hollensteiner J."/>
            <person name="Leineberger J."/>
            <person name="Brinkhoff T."/>
            <person name="Daniel R."/>
        </authorList>
    </citation>
    <scope>NUCLEOTIDE SEQUENCE [LARGE SCALE GENOMIC DNA]</scope>
    <source>
        <strain evidence="2 4">DSM 18447</strain>
    </source>
</reference>
<dbReference type="InterPro" id="IPR011227">
    <property type="entry name" value="UCP029730"/>
</dbReference>
<dbReference type="EMBL" id="FTOU01000024">
    <property type="protein sequence ID" value="SIT14488.1"/>
    <property type="molecule type" value="Genomic_DNA"/>
</dbReference>
<accession>A0AA45W845</accession>
<dbReference type="Proteomes" id="UP001215549">
    <property type="component" value="Chromosome"/>
</dbReference>
<proteinExistence type="predicted"/>
<evidence type="ECO:0000313" key="1">
    <source>
        <dbReference type="EMBL" id="SIT14488.1"/>
    </source>
</evidence>
<dbReference type="Proteomes" id="UP000186216">
    <property type="component" value="Unassembled WGS sequence"/>
</dbReference>
<dbReference type="SUPFAM" id="SSF53187">
    <property type="entry name" value="Zn-dependent exopeptidases"/>
    <property type="match status" value="1"/>
</dbReference>
<reference evidence="1 3" key="1">
    <citation type="submission" date="2017-01" db="EMBL/GenBank/DDBJ databases">
        <authorList>
            <person name="Varghese N."/>
            <person name="Submissions S."/>
        </authorList>
    </citation>
    <scope>NUCLEOTIDE SEQUENCE [LARGE SCALE GENOMIC DNA]</scope>
    <source>
        <strain evidence="1 3">DSM 18447</strain>
    </source>
</reference>
<name>A0AA45W845_9RHOB</name>
<dbReference type="InterPro" id="IPR007709">
    <property type="entry name" value="N-FG_amidohydro"/>
</dbReference>
<evidence type="ECO:0000313" key="3">
    <source>
        <dbReference type="Proteomes" id="UP000186216"/>
    </source>
</evidence>
<dbReference type="Gene3D" id="3.40.630.40">
    <property type="entry name" value="Zn-dependent exopeptidases"/>
    <property type="match status" value="1"/>
</dbReference>
<gene>
    <name evidence="2" type="ORF">JHX88_19705</name>
    <name evidence="1" type="ORF">SAMN05421772_12436</name>
</gene>
<dbReference type="RefSeq" id="WP_076528591.1">
    <property type="nucleotide sequence ID" value="NZ_CP067140.1"/>
</dbReference>